<dbReference type="EnsemblPlants" id="LPERR12G05850.1">
    <property type="protein sequence ID" value="LPERR12G05850.1"/>
    <property type="gene ID" value="LPERR12G05850"/>
</dbReference>
<dbReference type="FunFam" id="1.25.40.10:FF:000277">
    <property type="entry name" value="Pentatricopeptide repeat-containing protein, mitochondrial"/>
    <property type="match status" value="1"/>
</dbReference>
<evidence type="ECO:0000313" key="7">
    <source>
        <dbReference type="Proteomes" id="UP000032180"/>
    </source>
</evidence>
<dbReference type="HOGENOM" id="CLU_002706_0_1_1"/>
<feature type="signal peptide" evidence="5">
    <location>
        <begin position="1"/>
        <end position="27"/>
    </location>
</feature>
<feature type="repeat" description="PPR" evidence="3">
    <location>
        <begin position="465"/>
        <end position="495"/>
    </location>
</feature>
<dbReference type="Pfam" id="PF12854">
    <property type="entry name" value="PPR_1"/>
    <property type="match status" value="1"/>
</dbReference>
<name>A0A0D9XXY9_9ORYZ</name>
<feature type="repeat" description="PPR" evidence="3">
    <location>
        <begin position="261"/>
        <end position="296"/>
    </location>
</feature>
<dbReference type="InterPro" id="IPR046848">
    <property type="entry name" value="E_motif"/>
</dbReference>
<reference evidence="6 7" key="1">
    <citation type="submission" date="2012-08" db="EMBL/GenBank/DDBJ databases">
        <title>Oryza genome evolution.</title>
        <authorList>
            <person name="Wing R.A."/>
        </authorList>
    </citation>
    <scope>NUCLEOTIDE SEQUENCE</scope>
</reference>
<dbReference type="STRING" id="77586.A0A0D9XXY9"/>
<feature type="repeat" description="PPR" evidence="3">
    <location>
        <begin position="363"/>
        <end position="393"/>
    </location>
</feature>
<dbReference type="GO" id="GO:0005737">
    <property type="term" value="C:cytoplasm"/>
    <property type="evidence" value="ECO:0007669"/>
    <property type="project" value="UniProtKB-ARBA"/>
</dbReference>
<feature type="region of interest" description="Disordered" evidence="4">
    <location>
        <begin position="48"/>
        <end position="70"/>
    </location>
</feature>
<dbReference type="SUPFAM" id="SSF48452">
    <property type="entry name" value="TPR-like"/>
    <property type="match status" value="1"/>
</dbReference>
<dbReference type="Pfam" id="PF20431">
    <property type="entry name" value="E_motif"/>
    <property type="match status" value="1"/>
</dbReference>
<feature type="chain" id="PRO_5002350479" description="DYW domain-containing protein" evidence="5">
    <location>
        <begin position="28"/>
        <end position="991"/>
    </location>
</feature>
<reference evidence="7" key="2">
    <citation type="submission" date="2013-12" db="EMBL/GenBank/DDBJ databases">
        <authorList>
            <person name="Yu Y."/>
            <person name="Lee S."/>
            <person name="de Baynast K."/>
            <person name="Wissotski M."/>
            <person name="Liu L."/>
            <person name="Talag J."/>
            <person name="Goicoechea J."/>
            <person name="Angelova A."/>
            <person name="Jetty R."/>
            <person name="Kudrna D."/>
            <person name="Golser W."/>
            <person name="Rivera L."/>
            <person name="Zhang J."/>
            <person name="Wing R."/>
        </authorList>
    </citation>
    <scope>NUCLEOTIDE SEQUENCE</scope>
</reference>
<dbReference type="PANTHER" id="PTHR47926">
    <property type="entry name" value="PENTATRICOPEPTIDE REPEAT-CONTAINING PROTEIN"/>
    <property type="match status" value="1"/>
</dbReference>
<reference evidence="6" key="3">
    <citation type="submission" date="2015-04" db="UniProtKB">
        <authorList>
            <consortium name="EnsemblPlants"/>
        </authorList>
    </citation>
    <scope>IDENTIFICATION</scope>
</reference>
<dbReference type="GO" id="GO:0016556">
    <property type="term" value="P:mRNA modification"/>
    <property type="evidence" value="ECO:0007669"/>
    <property type="project" value="UniProtKB-ARBA"/>
</dbReference>
<dbReference type="Proteomes" id="UP000032180">
    <property type="component" value="Chromosome 12"/>
</dbReference>
<dbReference type="FunFam" id="1.25.40.10:FF:002942">
    <property type="entry name" value="Os02g0116100 protein"/>
    <property type="match status" value="1"/>
</dbReference>
<protein>
    <recommendedName>
        <fullName evidence="8">DYW domain-containing protein</fullName>
    </recommendedName>
</protein>
<evidence type="ECO:0000256" key="4">
    <source>
        <dbReference type="SAM" id="MobiDB-lite"/>
    </source>
</evidence>
<dbReference type="GO" id="GO:0003723">
    <property type="term" value="F:RNA binding"/>
    <property type="evidence" value="ECO:0007669"/>
    <property type="project" value="InterPro"/>
</dbReference>
<dbReference type="InterPro" id="IPR046960">
    <property type="entry name" value="PPR_At4g14850-like_plant"/>
</dbReference>
<dbReference type="PROSITE" id="PS51375">
    <property type="entry name" value="PPR"/>
    <property type="match status" value="6"/>
</dbReference>
<accession>A0A0D9XXY9</accession>
<dbReference type="Pfam" id="PF13041">
    <property type="entry name" value="PPR_2"/>
    <property type="match status" value="2"/>
</dbReference>
<dbReference type="NCBIfam" id="TIGR00756">
    <property type="entry name" value="PPR"/>
    <property type="match status" value="5"/>
</dbReference>
<feature type="repeat" description="PPR" evidence="3">
    <location>
        <begin position="148"/>
        <end position="182"/>
    </location>
</feature>
<dbReference type="InterPro" id="IPR002885">
    <property type="entry name" value="PPR_rpt"/>
</dbReference>
<organism evidence="6 7">
    <name type="scientific">Leersia perrieri</name>
    <dbReference type="NCBI Taxonomy" id="77586"/>
    <lineage>
        <taxon>Eukaryota</taxon>
        <taxon>Viridiplantae</taxon>
        <taxon>Streptophyta</taxon>
        <taxon>Embryophyta</taxon>
        <taxon>Tracheophyta</taxon>
        <taxon>Spermatophyta</taxon>
        <taxon>Magnoliopsida</taxon>
        <taxon>Liliopsida</taxon>
        <taxon>Poales</taxon>
        <taxon>Poaceae</taxon>
        <taxon>BOP clade</taxon>
        <taxon>Oryzoideae</taxon>
        <taxon>Oryzeae</taxon>
        <taxon>Oryzinae</taxon>
        <taxon>Leersia</taxon>
    </lineage>
</organism>
<dbReference type="InterPro" id="IPR011990">
    <property type="entry name" value="TPR-like_helical_dom_sf"/>
</dbReference>
<evidence type="ECO:0000256" key="1">
    <source>
        <dbReference type="ARBA" id="ARBA00022737"/>
    </source>
</evidence>
<dbReference type="PANTHER" id="PTHR47926:SF387">
    <property type="entry name" value="PENTATRICOPEPTIDE REPEAT-CONTAINING PROTEIN"/>
    <property type="match status" value="1"/>
</dbReference>
<dbReference type="eggNOG" id="KOG4197">
    <property type="taxonomic scope" value="Eukaryota"/>
</dbReference>
<feature type="region of interest" description="Disordered" evidence="4">
    <location>
        <begin position="970"/>
        <end position="991"/>
    </location>
</feature>
<keyword evidence="7" id="KW-1185">Reference proteome</keyword>
<feature type="repeat" description="PPR" evidence="3">
    <location>
        <begin position="496"/>
        <end position="530"/>
    </location>
</feature>
<evidence type="ECO:0000256" key="5">
    <source>
        <dbReference type="SAM" id="SignalP"/>
    </source>
</evidence>
<proteinExistence type="predicted"/>
<evidence type="ECO:0000313" key="6">
    <source>
        <dbReference type="EnsemblPlants" id="LPERR12G05850.1"/>
    </source>
</evidence>
<feature type="repeat" description="PPR" evidence="3">
    <location>
        <begin position="394"/>
        <end position="428"/>
    </location>
</feature>
<evidence type="ECO:0000256" key="2">
    <source>
        <dbReference type="ARBA" id="ARBA00022946"/>
    </source>
</evidence>
<evidence type="ECO:0000256" key="3">
    <source>
        <dbReference type="PROSITE-ProRule" id="PRU00708"/>
    </source>
</evidence>
<dbReference type="AlphaFoldDB" id="A0A0D9XXY9"/>
<dbReference type="Pfam" id="PF01535">
    <property type="entry name" value="PPR"/>
    <property type="match status" value="3"/>
</dbReference>
<keyword evidence="1" id="KW-0677">Repeat</keyword>
<feature type="compositionally biased region" description="Basic and acidic residues" evidence="4">
    <location>
        <begin position="48"/>
        <end position="62"/>
    </location>
</feature>
<keyword evidence="2" id="KW-0809">Transit peptide</keyword>
<keyword evidence="5" id="KW-0732">Signal</keyword>
<dbReference type="Gene3D" id="1.25.40.10">
    <property type="entry name" value="Tetratricopeptide repeat domain"/>
    <property type="match status" value="4"/>
</dbReference>
<dbReference type="Gramene" id="LPERR12G05850.1">
    <property type="protein sequence ID" value="LPERR12G05850.1"/>
    <property type="gene ID" value="LPERR12G05850"/>
</dbReference>
<sequence>MPKYEAGKRARSSVLVIEFLCFSASLAVSSLHLDSGVRSGPIEISRPFDDARNGLTESRRTGDTGAMAPTRPAWNTNRNLVVTHPLLSHLESCASFRRLLQLHALLTVTGLAAHRFPASRLLAFCALSTPPRLAHAAAILARAHPSPNSYMLSTMMRGFLRARLPHRALHLFRRVLRHRLPADPRTFVFALKAATAAAAEDGSDSEQGALSGGGEAVHCAALKRGFVCGSVLVGNALTHFYANRGSLGDAGKVFDEMPERDVVSWTTLVDGYIWAGLADVAWKVFCRMVVVEGMQPNEVTLVAAVSAVGQMGLLPLGVMLHQYVADGGVARSVNLDNALVDMFGKCGCVKFAREVFDGMVVKDVYSWTSMVNAYAKCGDLESATQLFDDMPRRNVVSWSCMIAAYSQLNQPEEAVQLFREMITQGVDPIDATLVSVLSACAQLGCLDLGRWIYAEYIASNKIRLTINLGNALIDMYAKCGDVREASRLFGEMAERNIVSWNTMIMAHAVHGQSEEAIRLFEQLKGANIVPDVITFLGLLSSCSHSGLVSEGRRYFKQMTMLYRIEPRVEHYACMIGLLGKVGLLEEAFEVARAMPMEADEAGWGALLNACRMHGNVEIGACVADKLVELDPSDSGIYVLMSQIYASKSKWDQVKMLRMAMRDRGVKKNPGCSSIEVEGKFHDFLVADVSHVCSEDIYAALKNIYSHLKQEGYTVADGNLRSIYWVKQIPFLNAHPENTFLEVIQLQGLQRLDGVELAVQHCRWRWHQRLHELAVGTRGGGLAEHDQEVAVGTRHGHHVASRSRADDGGLLCLLCSHNWGSSSGASIDGGDYSCLGCRDVELQVHALLLGPDPAFLQGLPVQGSLTWRSRHCSQSRGRGSLSWSSRLACDTGSSQVKCFLFFLELPSDSDDELLVLLAEATKPGAGHVGPSDSSGCISILFTLRVSVVCNDEVKQKRGSDLLVLRRHQDPRDPWMDRTHQGTPALSCGRARN</sequence>
<evidence type="ECO:0008006" key="8">
    <source>
        <dbReference type="Google" id="ProtNLM"/>
    </source>
</evidence>